<dbReference type="Gene3D" id="3.30.565.10">
    <property type="entry name" value="Histidine kinase-like ATPase, C-terminal domain"/>
    <property type="match status" value="1"/>
</dbReference>
<dbReference type="PANTHER" id="PTHR35526:SF3">
    <property type="entry name" value="ANTI-SIGMA-F FACTOR RSBW"/>
    <property type="match status" value="1"/>
</dbReference>
<protein>
    <submittedName>
        <fullName evidence="3">ATP-binding protein</fullName>
    </submittedName>
</protein>
<feature type="domain" description="Histidine kinase/HSP90-like ATPase" evidence="2">
    <location>
        <begin position="20"/>
        <end position="124"/>
    </location>
</feature>
<evidence type="ECO:0000313" key="4">
    <source>
        <dbReference type="Proteomes" id="UP001183881"/>
    </source>
</evidence>
<accession>A0ABU2PPR4</accession>
<comment type="caution">
    <text evidence="3">The sequence shown here is derived from an EMBL/GenBank/DDBJ whole genome shotgun (WGS) entry which is preliminary data.</text>
</comment>
<dbReference type="EMBL" id="JAVRFA010000002">
    <property type="protein sequence ID" value="MDT0393723.1"/>
    <property type="molecule type" value="Genomic_DNA"/>
</dbReference>
<dbReference type="InterPro" id="IPR036890">
    <property type="entry name" value="HATPase_C_sf"/>
</dbReference>
<dbReference type="InterPro" id="IPR050267">
    <property type="entry name" value="Anti-sigma-factor_SerPK"/>
</dbReference>
<evidence type="ECO:0000313" key="3">
    <source>
        <dbReference type="EMBL" id="MDT0393723.1"/>
    </source>
</evidence>
<keyword evidence="3" id="KW-0067">ATP-binding</keyword>
<dbReference type="CDD" id="cd16936">
    <property type="entry name" value="HATPase_RsbW-like"/>
    <property type="match status" value="1"/>
</dbReference>
<keyword evidence="1" id="KW-0418">Kinase</keyword>
<dbReference type="Proteomes" id="UP001183881">
    <property type="component" value="Unassembled WGS sequence"/>
</dbReference>
<organism evidence="3 4">
    <name type="scientific">Streptomyces edwardsiae</name>
    <dbReference type="NCBI Taxonomy" id="3075527"/>
    <lineage>
        <taxon>Bacteria</taxon>
        <taxon>Bacillati</taxon>
        <taxon>Actinomycetota</taxon>
        <taxon>Actinomycetes</taxon>
        <taxon>Kitasatosporales</taxon>
        <taxon>Streptomycetaceae</taxon>
        <taxon>Streptomyces</taxon>
    </lineage>
</organism>
<reference evidence="4" key="1">
    <citation type="submission" date="2023-07" db="EMBL/GenBank/DDBJ databases">
        <title>30 novel species of actinomycetes from the DSMZ collection.</title>
        <authorList>
            <person name="Nouioui I."/>
        </authorList>
    </citation>
    <scope>NUCLEOTIDE SEQUENCE [LARGE SCALE GENOMIC DNA]</scope>
    <source>
        <strain evidence="4">DSM 41636</strain>
    </source>
</reference>
<dbReference type="PANTHER" id="PTHR35526">
    <property type="entry name" value="ANTI-SIGMA-F FACTOR RSBW-RELATED"/>
    <property type="match status" value="1"/>
</dbReference>
<keyword evidence="3" id="KW-0547">Nucleotide-binding</keyword>
<dbReference type="InterPro" id="IPR003594">
    <property type="entry name" value="HATPase_dom"/>
</dbReference>
<gene>
    <name evidence="3" type="ORF">RM705_03225</name>
</gene>
<keyword evidence="4" id="KW-1185">Reference proteome</keyword>
<keyword evidence="1" id="KW-0723">Serine/threonine-protein kinase</keyword>
<dbReference type="SUPFAM" id="SSF55874">
    <property type="entry name" value="ATPase domain of HSP90 chaperone/DNA topoisomerase II/histidine kinase"/>
    <property type="match status" value="1"/>
</dbReference>
<keyword evidence="1" id="KW-0808">Transferase</keyword>
<sequence length="156" mass="16439">MSPPTVLSQAQCRFEAVIDPDPVRVSHARHACAAVLRLWGMSGSLVDDVRLVVSELVTNAIEHGHGRIALSMTEAAATVKIEVSDCNPAPARVRSAQHDDPGGRGLMIVATLADSWGVSENGCTTWAALLSRESTCMEPPKVSTARSVIATSVPAL</sequence>
<dbReference type="Pfam" id="PF13581">
    <property type="entry name" value="HATPase_c_2"/>
    <property type="match status" value="1"/>
</dbReference>
<proteinExistence type="predicted"/>
<evidence type="ECO:0000259" key="2">
    <source>
        <dbReference type="Pfam" id="PF13581"/>
    </source>
</evidence>
<evidence type="ECO:0000256" key="1">
    <source>
        <dbReference type="ARBA" id="ARBA00022527"/>
    </source>
</evidence>
<name>A0ABU2PPR4_9ACTN</name>
<dbReference type="RefSeq" id="WP_311641159.1">
    <property type="nucleotide sequence ID" value="NZ_JAVRFA010000002.1"/>
</dbReference>
<dbReference type="GO" id="GO:0005524">
    <property type="term" value="F:ATP binding"/>
    <property type="evidence" value="ECO:0007669"/>
    <property type="project" value="UniProtKB-KW"/>
</dbReference>